<gene>
    <name evidence="4" type="ORF">M569_01859</name>
</gene>
<feature type="non-terminal residue" evidence="4">
    <location>
        <position position="1"/>
    </location>
</feature>
<protein>
    <recommendedName>
        <fullName evidence="6">Galactose oxidase-like Early set domain-containing protein</fullName>
    </recommendedName>
</protein>
<dbReference type="InterPro" id="IPR015202">
    <property type="entry name" value="GO-like_E_set"/>
</dbReference>
<evidence type="ECO:0000313" key="5">
    <source>
        <dbReference type="Proteomes" id="UP000015453"/>
    </source>
</evidence>
<evidence type="ECO:0000259" key="3">
    <source>
        <dbReference type="Pfam" id="PF09118"/>
    </source>
</evidence>
<dbReference type="Pfam" id="PF09118">
    <property type="entry name" value="GO-like_E_set"/>
    <property type="match status" value="1"/>
</dbReference>
<name>S8D680_9LAMI</name>
<dbReference type="SUPFAM" id="SSF50965">
    <property type="entry name" value="Galactose oxidase, central domain"/>
    <property type="match status" value="1"/>
</dbReference>
<organism evidence="4 5">
    <name type="scientific">Genlisea aurea</name>
    <dbReference type="NCBI Taxonomy" id="192259"/>
    <lineage>
        <taxon>Eukaryota</taxon>
        <taxon>Viridiplantae</taxon>
        <taxon>Streptophyta</taxon>
        <taxon>Embryophyta</taxon>
        <taxon>Tracheophyta</taxon>
        <taxon>Spermatophyta</taxon>
        <taxon>Magnoliopsida</taxon>
        <taxon>eudicotyledons</taxon>
        <taxon>Gunneridae</taxon>
        <taxon>Pentapetalae</taxon>
        <taxon>asterids</taxon>
        <taxon>lamiids</taxon>
        <taxon>Lamiales</taxon>
        <taxon>Lentibulariaceae</taxon>
        <taxon>Genlisea</taxon>
    </lineage>
</organism>
<dbReference type="Gene3D" id="2.60.40.10">
    <property type="entry name" value="Immunoglobulins"/>
    <property type="match status" value="1"/>
</dbReference>
<proteinExistence type="predicted"/>
<keyword evidence="1" id="KW-0732">Signal</keyword>
<dbReference type="AlphaFoldDB" id="S8D680"/>
<evidence type="ECO:0000313" key="4">
    <source>
        <dbReference type="EMBL" id="EPS72896.1"/>
    </source>
</evidence>
<accession>S8D680</accession>
<dbReference type="InterPro" id="IPR011043">
    <property type="entry name" value="Gal_Oxase/kelch_b-propeller"/>
</dbReference>
<dbReference type="SUPFAM" id="SSF81296">
    <property type="entry name" value="E set domains"/>
    <property type="match status" value="1"/>
</dbReference>
<feature type="domain" description="Glyoxal oxidase N-terminal" evidence="2">
    <location>
        <begin position="18"/>
        <end position="404"/>
    </location>
</feature>
<keyword evidence="5" id="KW-1185">Reference proteome</keyword>
<feature type="non-terminal residue" evidence="4">
    <location>
        <position position="516"/>
    </location>
</feature>
<dbReference type="InterPro" id="IPR009880">
    <property type="entry name" value="Glyoxal_oxidase_N"/>
</dbReference>
<dbReference type="Pfam" id="PF07250">
    <property type="entry name" value="Glyoxal_oxid_N"/>
    <property type="match status" value="1"/>
</dbReference>
<dbReference type="PANTHER" id="PTHR32208">
    <property type="entry name" value="SECRETED PROTEIN-RELATED"/>
    <property type="match status" value="1"/>
</dbReference>
<dbReference type="OrthoDB" id="2019572at2759"/>
<dbReference type="Proteomes" id="UP000015453">
    <property type="component" value="Unassembled WGS sequence"/>
</dbReference>
<dbReference type="InterPro" id="IPR037293">
    <property type="entry name" value="Gal_Oxidase_central_sf"/>
</dbReference>
<reference evidence="4 5" key="1">
    <citation type="journal article" date="2013" name="BMC Genomics">
        <title>The miniature genome of a carnivorous plant Genlisea aurea contains a low number of genes and short non-coding sequences.</title>
        <authorList>
            <person name="Leushkin E.V."/>
            <person name="Sutormin R.A."/>
            <person name="Nabieva E.R."/>
            <person name="Penin A.A."/>
            <person name="Kondrashov A.S."/>
            <person name="Logacheva M.D."/>
        </authorList>
    </citation>
    <scope>NUCLEOTIDE SEQUENCE [LARGE SCALE GENOMIC DNA]</scope>
</reference>
<dbReference type="Gene3D" id="2.130.10.80">
    <property type="entry name" value="Galactose oxidase/kelch, beta-propeller"/>
    <property type="match status" value="1"/>
</dbReference>
<dbReference type="EMBL" id="AUSU01000646">
    <property type="protein sequence ID" value="EPS72896.1"/>
    <property type="molecule type" value="Genomic_DNA"/>
</dbReference>
<dbReference type="InterPro" id="IPR013783">
    <property type="entry name" value="Ig-like_fold"/>
</dbReference>
<evidence type="ECO:0008006" key="6">
    <source>
        <dbReference type="Google" id="ProtNLM"/>
    </source>
</evidence>
<evidence type="ECO:0000259" key="2">
    <source>
        <dbReference type="Pfam" id="PF07250"/>
    </source>
</evidence>
<comment type="caution">
    <text evidence="4">The sequence shown here is derived from an EMBL/GenBank/DDBJ whole genome shotgun (WGS) entry which is preliminary data.</text>
</comment>
<dbReference type="InterPro" id="IPR014756">
    <property type="entry name" value="Ig_E-set"/>
</dbReference>
<dbReference type="CDD" id="cd02851">
    <property type="entry name" value="E_set_GO_C"/>
    <property type="match status" value="1"/>
</dbReference>
<evidence type="ECO:0000256" key="1">
    <source>
        <dbReference type="ARBA" id="ARBA00022729"/>
    </source>
</evidence>
<sequence length="516" mass="57416">SAGGEWRLLQRSIGISAMHMQLLNDDRVVVFDRTDFGPSNLSLPNGRCRYDSHEMVSKKDCTAHSVLYDVSSNTFRALTVQTDPWCSSGAVLPNGTLLQIGGFNDGAQTVRMQSPCSGGDCDWVEFPRVLSRRRWYATAQILPDGDVIVVGGRREYSYEFWPRRSDSGSFEFDFLRETSDDSENNLYPFVHLLPDGNLFIFANTRSVLFDYRRNDVVREFPEIRGGDARNYPSSGASVLLPIDETAAESNSEIMICGGASPAAYQAALRGTFRRATSTCARLNLAAREPEWKLEHMPTPRVMSDMLILPTGDFLIVNGATSGAAGWENARDPSMRPLIYRPNEQPDGRFSVMAESQRPRLYHSTAVLLADGRILVGGSNPHEYYNFTGVDYPTDLSLESFSPPYLSPDNDHLRPRITDADRILSYHKPFTVDFTAESLNPSAVTVRLLAPPFSTHSFSMNQRMVVLKIAAISCDSSRMRCHVNAAAPSTAEIAPPGYYLLFVVHCEIPSHGSWIKI</sequence>
<dbReference type="PANTHER" id="PTHR32208:SF71">
    <property type="entry name" value="GLYOXAL OXIDASE-RELATED PROTEIN"/>
    <property type="match status" value="1"/>
</dbReference>
<feature type="domain" description="Galactose oxidase-like Early set" evidence="3">
    <location>
        <begin position="413"/>
        <end position="516"/>
    </location>
</feature>